<keyword evidence="3" id="KW-1185">Reference proteome</keyword>
<protein>
    <submittedName>
        <fullName evidence="2">Uncharacterized protein</fullName>
    </submittedName>
</protein>
<sequence>MPTRPFEPGPAGHQNAAGRAALTSGTERLHYPVGGGVDNSSEDASAQCSLTALHGRDKSPRKDAGGGEKPAGRRRLDQ</sequence>
<reference evidence="2" key="1">
    <citation type="journal article" date="2022" name="bioRxiv">
        <title>Sequencing and chromosome-scale assembly of the giantPleurodeles waltlgenome.</title>
        <authorList>
            <person name="Brown T."/>
            <person name="Elewa A."/>
            <person name="Iarovenko S."/>
            <person name="Subramanian E."/>
            <person name="Araus A.J."/>
            <person name="Petzold A."/>
            <person name="Susuki M."/>
            <person name="Suzuki K.-i.T."/>
            <person name="Hayashi T."/>
            <person name="Toyoda A."/>
            <person name="Oliveira C."/>
            <person name="Osipova E."/>
            <person name="Leigh N.D."/>
            <person name="Simon A."/>
            <person name="Yun M.H."/>
        </authorList>
    </citation>
    <scope>NUCLEOTIDE SEQUENCE</scope>
    <source>
        <strain evidence="2">20211129_DDA</strain>
        <tissue evidence="2">Liver</tissue>
    </source>
</reference>
<name>A0AAV7UN25_PLEWA</name>
<evidence type="ECO:0000313" key="2">
    <source>
        <dbReference type="EMBL" id="KAJ1190152.1"/>
    </source>
</evidence>
<proteinExistence type="predicted"/>
<feature type="compositionally biased region" description="Basic and acidic residues" evidence="1">
    <location>
        <begin position="54"/>
        <end position="78"/>
    </location>
</feature>
<evidence type="ECO:0000256" key="1">
    <source>
        <dbReference type="SAM" id="MobiDB-lite"/>
    </source>
</evidence>
<gene>
    <name evidence="2" type="ORF">NDU88_006891</name>
</gene>
<organism evidence="2 3">
    <name type="scientific">Pleurodeles waltl</name>
    <name type="common">Iberian ribbed newt</name>
    <dbReference type="NCBI Taxonomy" id="8319"/>
    <lineage>
        <taxon>Eukaryota</taxon>
        <taxon>Metazoa</taxon>
        <taxon>Chordata</taxon>
        <taxon>Craniata</taxon>
        <taxon>Vertebrata</taxon>
        <taxon>Euteleostomi</taxon>
        <taxon>Amphibia</taxon>
        <taxon>Batrachia</taxon>
        <taxon>Caudata</taxon>
        <taxon>Salamandroidea</taxon>
        <taxon>Salamandridae</taxon>
        <taxon>Pleurodelinae</taxon>
        <taxon>Pleurodeles</taxon>
    </lineage>
</organism>
<accession>A0AAV7UN25</accession>
<dbReference type="AlphaFoldDB" id="A0AAV7UN25"/>
<evidence type="ECO:0000313" key="3">
    <source>
        <dbReference type="Proteomes" id="UP001066276"/>
    </source>
</evidence>
<feature type="compositionally biased region" description="Polar residues" evidence="1">
    <location>
        <begin position="38"/>
        <end position="50"/>
    </location>
</feature>
<feature type="region of interest" description="Disordered" evidence="1">
    <location>
        <begin position="1"/>
        <end position="78"/>
    </location>
</feature>
<dbReference type="Proteomes" id="UP001066276">
    <property type="component" value="Chromosome 3_1"/>
</dbReference>
<dbReference type="EMBL" id="JANPWB010000005">
    <property type="protein sequence ID" value="KAJ1190152.1"/>
    <property type="molecule type" value="Genomic_DNA"/>
</dbReference>
<comment type="caution">
    <text evidence="2">The sequence shown here is derived from an EMBL/GenBank/DDBJ whole genome shotgun (WGS) entry which is preliminary data.</text>
</comment>